<protein>
    <submittedName>
        <fullName evidence="1">Uncharacterized protein</fullName>
    </submittedName>
</protein>
<dbReference type="RefSeq" id="WP_171610002.1">
    <property type="nucleotide sequence ID" value="NZ_WHPF01000030.1"/>
</dbReference>
<gene>
    <name evidence="1" type="ORF">GD597_21490</name>
</gene>
<proteinExistence type="predicted"/>
<accession>A0A8J8FIN5</accession>
<sequence>MKTIPFIVFSIILSLCSEGQIIDMSLKDTMFFRRGDTLFLKTSGIAFNGFIKSDSVFSFYQNGILTVDSPFSSSDNRRFLTELIFPIEKDTFWIDRRNKIDTTAFKVRNIFYLEDIKGKSRIINFDTLQAKFYTEILIPDLDYYKFYQQNKTCPISNHQDNIIPLLYGLPNQEGQRLVKEKRVILKGCFGPGQSDALYYCQKHNIEF</sequence>
<name>A0A8J8FIN5_9BACT</name>
<dbReference type="AlphaFoldDB" id="A0A8J8FIN5"/>
<dbReference type="EMBL" id="WHPF01000030">
    <property type="protein sequence ID" value="NNV58047.1"/>
    <property type="molecule type" value="Genomic_DNA"/>
</dbReference>
<reference evidence="1" key="1">
    <citation type="submission" date="2019-10" db="EMBL/GenBank/DDBJ databases">
        <title>Draft genome sequence of Panacibacter sp. KCS-6.</title>
        <authorList>
            <person name="Yim K.J."/>
        </authorList>
    </citation>
    <scope>NUCLEOTIDE SEQUENCE</scope>
    <source>
        <strain evidence="1">KCS-6</strain>
    </source>
</reference>
<comment type="caution">
    <text evidence="1">The sequence shown here is derived from an EMBL/GenBank/DDBJ whole genome shotgun (WGS) entry which is preliminary data.</text>
</comment>
<evidence type="ECO:0000313" key="1">
    <source>
        <dbReference type="EMBL" id="NNV58047.1"/>
    </source>
</evidence>
<dbReference type="Proteomes" id="UP000598971">
    <property type="component" value="Unassembled WGS sequence"/>
</dbReference>
<evidence type="ECO:0000313" key="2">
    <source>
        <dbReference type="Proteomes" id="UP000598971"/>
    </source>
</evidence>
<keyword evidence="2" id="KW-1185">Reference proteome</keyword>
<organism evidence="1 2">
    <name type="scientific">Limnovirga soli</name>
    <dbReference type="NCBI Taxonomy" id="2656915"/>
    <lineage>
        <taxon>Bacteria</taxon>
        <taxon>Pseudomonadati</taxon>
        <taxon>Bacteroidota</taxon>
        <taxon>Chitinophagia</taxon>
        <taxon>Chitinophagales</taxon>
        <taxon>Chitinophagaceae</taxon>
        <taxon>Limnovirga</taxon>
    </lineage>
</organism>